<comment type="caution">
    <text evidence="2">The sequence shown here is derived from an EMBL/GenBank/DDBJ whole genome shotgun (WGS) entry which is preliminary data.</text>
</comment>
<dbReference type="Proteomes" id="UP001215280">
    <property type="component" value="Unassembled WGS sequence"/>
</dbReference>
<feature type="region of interest" description="Disordered" evidence="1">
    <location>
        <begin position="812"/>
        <end position="877"/>
    </location>
</feature>
<evidence type="ECO:0000256" key="1">
    <source>
        <dbReference type="SAM" id="MobiDB-lite"/>
    </source>
</evidence>
<dbReference type="AlphaFoldDB" id="A0AAD7H7T1"/>
<reference evidence="2" key="1">
    <citation type="submission" date="2023-03" db="EMBL/GenBank/DDBJ databases">
        <title>Massive genome expansion in bonnet fungi (Mycena s.s.) driven by repeated elements and novel gene families across ecological guilds.</title>
        <authorList>
            <consortium name="Lawrence Berkeley National Laboratory"/>
            <person name="Harder C.B."/>
            <person name="Miyauchi S."/>
            <person name="Viragh M."/>
            <person name="Kuo A."/>
            <person name="Thoen E."/>
            <person name="Andreopoulos B."/>
            <person name="Lu D."/>
            <person name="Skrede I."/>
            <person name="Drula E."/>
            <person name="Henrissat B."/>
            <person name="Morin E."/>
            <person name="Kohler A."/>
            <person name="Barry K."/>
            <person name="LaButti K."/>
            <person name="Morin E."/>
            <person name="Salamov A."/>
            <person name="Lipzen A."/>
            <person name="Mereny Z."/>
            <person name="Hegedus B."/>
            <person name="Baldrian P."/>
            <person name="Stursova M."/>
            <person name="Weitz H."/>
            <person name="Taylor A."/>
            <person name="Grigoriev I.V."/>
            <person name="Nagy L.G."/>
            <person name="Martin F."/>
            <person name="Kauserud H."/>
        </authorList>
    </citation>
    <scope>NUCLEOTIDE SEQUENCE</scope>
    <source>
        <strain evidence="2">CBHHK188m</strain>
    </source>
</reference>
<feature type="region of interest" description="Disordered" evidence="1">
    <location>
        <begin position="329"/>
        <end position="359"/>
    </location>
</feature>
<organism evidence="2 3">
    <name type="scientific">Mycena maculata</name>
    <dbReference type="NCBI Taxonomy" id="230809"/>
    <lineage>
        <taxon>Eukaryota</taxon>
        <taxon>Fungi</taxon>
        <taxon>Dikarya</taxon>
        <taxon>Basidiomycota</taxon>
        <taxon>Agaricomycotina</taxon>
        <taxon>Agaricomycetes</taxon>
        <taxon>Agaricomycetidae</taxon>
        <taxon>Agaricales</taxon>
        <taxon>Marasmiineae</taxon>
        <taxon>Mycenaceae</taxon>
        <taxon>Mycena</taxon>
    </lineage>
</organism>
<protein>
    <submittedName>
        <fullName evidence="2">Uncharacterized protein</fullName>
    </submittedName>
</protein>
<dbReference type="EMBL" id="JARJLG010000368">
    <property type="protein sequence ID" value="KAJ7714526.1"/>
    <property type="molecule type" value="Genomic_DNA"/>
</dbReference>
<sequence>MNKILVKYNKRTPSKLLPTLTGLLGLFFSLSWPDPYTPASYALGYAIAYFSICAGSALVLFEKNEENPEEDGWQPTPTATTAGSHNIYHGLDSLFRAHHLFRASQSLTYLSDAPESTKIFDAAADIPQADVKAYRAFFNALGDPDNDPFFSVENAPNWITSHGYQLFLQSDESTVVSRNPEDASPRQLKAYRKFILSDEYITHPFFSLENTVTWINPVSFQTYMDLQYSSQQYLPVHHLELVHLRDPTPCASSWYSIAPLSRASSPVSFVSEIPSRPPSSMSMDGIILNDSDQEFPTHVSGPLPRTESVYTSLLEISQVQPPVNAVARVERPPSPTFSATSNVKPRKSIRRKGKGRAEADSSRIKITRQLYVNEIVDMAVQSTWTVPRVPTAYRVDISKFEAQLAICGGKDQESWWGSTGHTAGDVTAYGLTSDPNEGVLARRWQFYCNGVDTYEFIDPELFAGCERYKPDIEQMQELWNHELEANELEAASAPSIMSRFYSRIINSRCKIQCDGIPIMVPLSRVVILVSFLLPTEYKIIQGPSSHGKKFFIGCSRWSKDESHIHHGQIKPAKIQNRPCLTQMLVFIPVDSTVVKTALVILLNPHNHPAHPQAKPSAEDRVKLGKAVQLAGLTGLTAHKLLNAPATSAVYSGRCVAESSPAYTSRRKMIWVDHPSRQWIMDSVSQISWSTDSIFTQDSPEHMRDIIHSAYNEPIEQGNFGSFIQDSALHFEYPGDIPIGTLEPSIQDPTITFDFEGIIPRSYVGNGPNFDPGMAGIFTNIGHFPDFNVYGYSVNSASGSEILDFNLPDLDNRNSNGLPMLPMPQSSPSPPAPTMTVEEATAQPHTAARKRGRNEVDEGNIVEGRRNKVQSRRARGEA</sequence>
<accession>A0AAD7H7T1</accession>
<evidence type="ECO:0000313" key="3">
    <source>
        <dbReference type="Proteomes" id="UP001215280"/>
    </source>
</evidence>
<evidence type="ECO:0000313" key="2">
    <source>
        <dbReference type="EMBL" id="KAJ7714526.1"/>
    </source>
</evidence>
<feature type="compositionally biased region" description="Pro residues" evidence="1">
    <location>
        <begin position="820"/>
        <end position="832"/>
    </location>
</feature>
<gene>
    <name evidence="2" type="ORF">DFH07DRAFT_785760</name>
</gene>
<proteinExistence type="predicted"/>
<feature type="compositionally biased region" description="Basic residues" evidence="1">
    <location>
        <begin position="344"/>
        <end position="354"/>
    </location>
</feature>
<feature type="compositionally biased region" description="Basic residues" evidence="1">
    <location>
        <begin position="866"/>
        <end position="877"/>
    </location>
</feature>
<keyword evidence="3" id="KW-1185">Reference proteome</keyword>
<name>A0AAD7H7T1_9AGAR</name>